<keyword evidence="2" id="KW-1185">Reference proteome</keyword>
<proteinExistence type="predicted"/>
<sequence>MAKRCTTSYYLGSHSIEIIRIHNTAYDHQRKRIVSSKQNYNKHYPRGIGTPNSSRVLTSSHITRPPLILQSKNGENIIGLLPYINSKAFAEILTLVIKVR</sequence>
<accession>A0A8X7C877</accession>
<dbReference type="Proteomes" id="UP000886998">
    <property type="component" value="Unassembled WGS sequence"/>
</dbReference>
<dbReference type="EMBL" id="BMAV01012678">
    <property type="protein sequence ID" value="GFY59565.1"/>
    <property type="molecule type" value="Genomic_DNA"/>
</dbReference>
<protein>
    <submittedName>
        <fullName evidence="1">Uncharacterized protein</fullName>
    </submittedName>
</protein>
<evidence type="ECO:0000313" key="1">
    <source>
        <dbReference type="EMBL" id="GFY59565.1"/>
    </source>
</evidence>
<organism evidence="1 2">
    <name type="scientific">Trichonephila inaurata madagascariensis</name>
    <dbReference type="NCBI Taxonomy" id="2747483"/>
    <lineage>
        <taxon>Eukaryota</taxon>
        <taxon>Metazoa</taxon>
        <taxon>Ecdysozoa</taxon>
        <taxon>Arthropoda</taxon>
        <taxon>Chelicerata</taxon>
        <taxon>Arachnida</taxon>
        <taxon>Araneae</taxon>
        <taxon>Araneomorphae</taxon>
        <taxon>Entelegynae</taxon>
        <taxon>Araneoidea</taxon>
        <taxon>Nephilidae</taxon>
        <taxon>Trichonephila</taxon>
        <taxon>Trichonephila inaurata</taxon>
    </lineage>
</organism>
<name>A0A8X7C877_9ARAC</name>
<dbReference type="AlphaFoldDB" id="A0A8X7C877"/>
<evidence type="ECO:0000313" key="2">
    <source>
        <dbReference type="Proteomes" id="UP000886998"/>
    </source>
</evidence>
<reference evidence="1" key="1">
    <citation type="submission" date="2020-08" db="EMBL/GenBank/DDBJ databases">
        <title>Multicomponent nature underlies the extraordinary mechanical properties of spider dragline silk.</title>
        <authorList>
            <person name="Kono N."/>
            <person name="Nakamura H."/>
            <person name="Mori M."/>
            <person name="Yoshida Y."/>
            <person name="Ohtoshi R."/>
            <person name="Malay A.D."/>
            <person name="Moran D.A.P."/>
            <person name="Tomita M."/>
            <person name="Numata K."/>
            <person name="Arakawa K."/>
        </authorList>
    </citation>
    <scope>NUCLEOTIDE SEQUENCE</scope>
</reference>
<comment type="caution">
    <text evidence="1">The sequence shown here is derived from an EMBL/GenBank/DDBJ whole genome shotgun (WGS) entry which is preliminary data.</text>
</comment>
<gene>
    <name evidence="1" type="ORF">TNIN_472321</name>
</gene>